<keyword evidence="6 7" id="KW-0472">Membrane</keyword>
<dbReference type="EMBL" id="CP041405">
    <property type="protein sequence ID" value="QDM44296.1"/>
    <property type="molecule type" value="Genomic_DNA"/>
</dbReference>
<dbReference type="PANTHER" id="PTHR24221">
    <property type="entry name" value="ATP-BINDING CASSETTE SUB-FAMILY B"/>
    <property type="match status" value="1"/>
</dbReference>
<dbReference type="AlphaFoldDB" id="A0AAP9DXV7"/>
<evidence type="ECO:0000259" key="9">
    <source>
        <dbReference type="PROSITE" id="PS50929"/>
    </source>
</evidence>
<protein>
    <submittedName>
        <fullName evidence="10">ABC transporter ATP-binding protein</fullName>
    </submittedName>
</protein>
<evidence type="ECO:0000259" key="8">
    <source>
        <dbReference type="PROSITE" id="PS50893"/>
    </source>
</evidence>
<evidence type="ECO:0000256" key="7">
    <source>
        <dbReference type="SAM" id="Phobius"/>
    </source>
</evidence>
<dbReference type="GO" id="GO:0005886">
    <property type="term" value="C:plasma membrane"/>
    <property type="evidence" value="ECO:0007669"/>
    <property type="project" value="UniProtKB-SubCell"/>
</dbReference>
<keyword evidence="5 7" id="KW-1133">Transmembrane helix</keyword>
<feature type="domain" description="ABC transporter" evidence="8">
    <location>
        <begin position="357"/>
        <end position="596"/>
    </location>
</feature>
<dbReference type="PROSITE" id="PS50929">
    <property type="entry name" value="ABC_TM1F"/>
    <property type="match status" value="1"/>
</dbReference>
<evidence type="ECO:0000256" key="4">
    <source>
        <dbReference type="ARBA" id="ARBA00022840"/>
    </source>
</evidence>
<dbReference type="PROSITE" id="PS50893">
    <property type="entry name" value="ABC_TRANSPORTER_2"/>
    <property type="match status" value="1"/>
</dbReference>
<keyword evidence="4 10" id="KW-0067">ATP-binding</keyword>
<feature type="transmembrane region" description="Helical" evidence="7">
    <location>
        <begin position="149"/>
        <end position="170"/>
    </location>
</feature>
<dbReference type="InterPro" id="IPR011527">
    <property type="entry name" value="ABC1_TM_dom"/>
</dbReference>
<feature type="transmembrane region" description="Helical" evidence="7">
    <location>
        <begin position="37"/>
        <end position="56"/>
    </location>
</feature>
<keyword evidence="2 7" id="KW-0812">Transmembrane</keyword>
<dbReference type="Gene3D" id="3.40.50.300">
    <property type="entry name" value="P-loop containing nucleotide triphosphate hydrolases"/>
    <property type="match status" value="1"/>
</dbReference>
<comment type="subcellular location">
    <subcellularLocation>
        <location evidence="1">Cell membrane</location>
        <topology evidence="1">Multi-pass membrane protein</topology>
    </subcellularLocation>
</comment>
<evidence type="ECO:0000313" key="10">
    <source>
        <dbReference type="EMBL" id="QDM44296.1"/>
    </source>
</evidence>
<dbReference type="PANTHER" id="PTHR24221:SF646">
    <property type="entry name" value="HAEMOLYSIN SECRETION ATP-BINDING PROTEIN"/>
    <property type="match status" value="1"/>
</dbReference>
<dbReference type="InterPro" id="IPR017871">
    <property type="entry name" value="ABC_transporter-like_CS"/>
</dbReference>
<name>A0AAP9DXV7_PANTH</name>
<feature type="domain" description="ABC transmembrane type-1" evidence="9">
    <location>
        <begin position="45"/>
        <end position="325"/>
    </location>
</feature>
<dbReference type="InterPro" id="IPR036640">
    <property type="entry name" value="ABC1_TM_sf"/>
</dbReference>
<evidence type="ECO:0000256" key="1">
    <source>
        <dbReference type="ARBA" id="ARBA00004651"/>
    </source>
</evidence>
<dbReference type="GO" id="GO:0005524">
    <property type="term" value="F:ATP binding"/>
    <property type="evidence" value="ECO:0007669"/>
    <property type="project" value="UniProtKB-KW"/>
</dbReference>
<feature type="transmembrane region" description="Helical" evidence="7">
    <location>
        <begin position="176"/>
        <end position="198"/>
    </location>
</feature>
<evidence type="ECO:0000313" key="11">
    <source>
        <dbReference type="Proteomes" id="UP000315377"/>
    </source>
</evidence>
<evidence type="ECO:0000256" key="5">
    <source>
        <dbReference type="ARBA" id="ARBA00022989"/>
    </source>
</evidence>
<feature type="transmembrane region" description="Helical" evidence="7">
    <location>
        <begin position="265"/>
        <end position="289"/>
    </location>
</feature>
<proteinExistence type="predicted"/>
<dbReference type="GO" id="GO:0140359">
    <property type="term" value="F:ABC-type transporter activity"/>
    <property type="evidence" value="ECO:0007669"/>
    <property type="project" value="InterPro"/>
</dbReference>
<dbReference type="PROSITE" id="PS00211">
    <property type="entry name" value="ABC_TRANSPORTER_1"/>
    <property type="match status" value="1"/>
</dbReference>
<dbReference type="SMART" id="SM00382">
    <property type="entry name" value="AAA"/>
    <property type="match status" value="1"/>
</dbReference>
<dbReference type="SUPFAM" id="SSF52540">
    <property type="entry name" value="P-loop containing nucleoside triphosphate hydrolases"/>
    <property type="match status" value="1"/>
</dbReference>
<dbReference type="Proteomes" id="UP000315377">
    <property type="component" value="Chromosome"/>
</dbReference>
<dbReference type="InterPro" id="IPR039421">
    <property type="entry name" value="Type_1_exporter"/>
</dbReference>
<dbReference type="InterPro" id="IPR027417">
    <property type="entry name" value="P-loop_NTPase"/>
</dbReference>
<sequence>MMANIDERRGIMYSFSNIWRGSGFALLYIWRLNKPYFYVSITLHLALGLLPLLSVWTMQELVNEVILIAQPGHGFATALSILSFQMVIILSAYILQFFSQLNDQKLENLLGLVLKKQIFRKIMNLPYSTFEDPSFYDQNQRIINSHFQIVSMVKAIMSLGSTIITVVSLVGYITHIHWGLLVIIFLFSIPILMIHIRFGNKRYALTRFLTPYHRREMYISDLLSQRDSLKEIRLFGLGSHLIEKWSSFYKRSAQEKYSLSKNQGIWELAGSMLLTLTYIVSGILIILLISAKRIEIGAFVAALQSIQNIQSSLTEISASLSNIYEISLYIEDFKSFQQKKELTSSPSQIKCGAINQISVQNLTFTYPNQIEPTLKNIHLSIKKGQKIVIIGENGSGKTSLIKCILGLYDTGENTICVNQIPLHNYDIASYHQRIAALFQDFIEYEFSARENIGFGNLNNPSKPEVIAAAKKTKIHEHISKLPEHYESLLGRHFEGGHELSGGQWQKLALSRALFKNSDVIILDEPTSSMDPESELDIIHELFQGNDDKAVLIITHRLGVAVQADYILVMKEGRIVEEGTHQELLRQQGEYHRLYRAQTKIYNQESGVFV</sequence>
<dbReference type="Pfam" id="PF00005">
    <property type="entry name" value="ABC_tran"/>
    <property type="match status" value="1"/>
</dbReference>
<accession>A0AAP9DXV7</accession>
<dbReference type="InterPro" id="IPR003439">
    <property type="entry name" value="ABC_transporter-like_ATP-bd"/>
</dbReference>
<reference evidence="10 11" key="1">
    <citation type="submission" date="2019-07" db="EMBL/GenBank/DDBJ databases">
        <title>Paenibacillus thiaminolyticus NRRL B-4156.</title>
        <authorList>
            <person name="Hehnly C."/>
            <person name="Zhang L."/>
        </authorList>
    </citation>
    <scope>NUCLEOTIDE SEQUENCE [LARGE SCALE GENOMIC DNA]</scope>
    <source>
        <strain evidence="10 11">NRRL B-4156</strain>
    </source>
</reference>
<dbReference type="InterPro" id="IPR003593">
    <property type="entry name" value="AAA+_ATPase"/>
</dbReference>
<keyword evidence="3" id="KW-0547">Nucleotide-binding</keyword>
<dbReference type="GO" id="GO:0034040">
    <property type="term" value="F:ATPase-coupled lipid transmembrane transporter activity"/>
    <property type="evidence" value="ECO:0007669"/>
    <property type="project" value="TreeGrafter"/>
</dbReference>
<organism evidence="10 11">
    <name type="scientific">Paenibacillus thiaminolyticus</name>
    <name type="common">Bacillus thiaminolyticus</name>
    <dbReference type="NCBI Taxonomy" id="49283"/>
    <lineage>
        <taxon>Bacteria</taxon>
        <taxon>Bacillati</taxon>
        <taxon>Bacillota</taxon>
        <taxon>Bacilli</taxon>
        <taxon>Bacillales</taxon>
        <taxon>Paenibacillaceae</taxon>
        <taxon>Paenibacillus</taxon>
    </lineage>
</organism>
<evidence type="ECO:0000256" key="6">
    <source>
        <dbReference type="ARBA" id="ARBA00023136"/>
    </source>
</evidence>
<evidence type="ECO:0000256" key="3">
    <source>
        <dbReference type="ARBA" id="ARBA00022741"/>
    </source>
</evidence>
<dbReference type="Gene3D" id="1.20.1560.10">
    <property type="entry name" value="ABC transporter type 1, transmembrane domain"/>
    <property type="match status" value="1"/>
</dbReference>
<evidence type="ECO:0000256" key="2">
    <source>
        <dbReference type="ARBA" id="ARBA00022692"/>
    </source>
</evidence>
<feature type="transmembrane region" description="Helical" evidence="7">
    <location>
        <begin position="76"/>
        <end position="95"/>
    </location>
</feature>
<gene>
    <name evidence="10" type="ORF">FLT43_12965</name>
</gene>
<dbReference type="GO" id="GO:0016887">
    <property type="term" value="F:ATP hydrolysis activity"/>
    <property type="evidence" value="ECO:0007669"/>
    <property type="project" value="InterPro"/>
</dbReference>
<dbReference type="SUPFAM" id="SSF90123">
    <property type="entry name" value="ABC transporter transmembrane region"/>
    <property type="match status" value="1"/>
</dbReference>